<organism evidence="4 5">
    <name type="scientific">Mogibacterium pumilum</name>
    <dbReference type="NCBI Taxonomy" id="86332"/>
    <lineage>
        <taxon>Bacteria</taxon>
        <taxon>Bacillati</taxon>
        <taxon>Bacillota</taxon>
        <taxon>Clostridia</taxon>
        <taxon>Peptostreptococcales</taxon>
        <taxon>Anaerovoracaceae</taxon>
        <taxon>Mogibacterium</taxon>
    </lineage>
</organism>
<reference evidence="5" key="1">
    <citation type="submission" date="2016-05" db="EMBL/GenBank/DDBJ databases">
        <authorList>
            <person name="Holder M.E."/>
            <person name="Ajami N.J."/>
            <person name="Petrosino J.F."/>
        </authorList>
    </citation>
    <scope>NUCLEOTIDE SEQUENCE [LARGE SCALE GENOMIC DNA]</scope>
    <source>
        <strain evidence="5">ATCC 700696</strain>
    </source>
</reference>
<dbReference type="InterPro" id="IPR018702">
    <property type="entry name" value="DUF2207"/>
</dbReference>
<name>A0A223ATH2_9FIRM</name>
<feature type="transmembrane region" description="Helical" evidence="1">
    <location>
        <begin position="393"/>
        <end position="411"/>
    </location>
</feature>
<evidence type="ECO:0000256" key="1">
    <source>
        <dbReference type="SAM" id="Phobius"/>
    </source>
</evidence>
<evidence type="ECO:0008006" key="6">
    <source>
        <dbReference type="Google" id="ProtNLM"/>
    </source>
</evidence>
<dbReference type="AlphaFoldDB" id="A0A223ATH2"/>
<keyword evidence="1" id="KW-0472">Membrane</keyword>
<sequence length="641" mass="71530">MDKKRNDRIAIIVSIGILATIWLISGLTRYFSSGDVDTGAGYSTLEYNVNVDVRKDYSYVVVEKIKVNFTDPKHGIIRNIPFGKGYKIKDVSVGGGKYKIKNLYKANQMQIKIGDKKKTITGIKEYTIIYTLANYERKNNRNDIYVDVLPSGWATDIKSASVSVSLPQHFPYSGMKGYSGPHNSTYNMYGAWNYDKKFNTIRYNVENLPAYSGATLLVPTPKGYWYKAPSKYWVNYATVIVAILGVIILIVLRFMNEKEHPIVAPVTFKPPKGVTPGEIGYLVDEAVNKRDITSMFFYLASKGYISIEEYKKGKYQFESLRIPNVYDEPPITVTFYKIIFGSTKKGTLGKVVSLEEASKRIGKECELIRKVIARQYTDNKSIFSKKSQKNEKIAAIISCITGGMLIALSMYRELYLTGWRILIFVYGGSVILDAFWSLPVKRMCREYHFHRTRSGLRSVTSFAFWGIIYLAISSFMLLFFYKIAGGEMTMYALVAIAVYALAVPLILLGFLKRTKDSAKLYGEIIGFKEFIATAEVDRINALVEEDPSYFYDVLPYAYVFGLTDTWAKKFEPKNLAGHIGYSALGGDVYDLINMDIMIHHVQSSAFSRVSSALYADVSGGLSSGGGGSVGGGSGGGGGGGW</sequence>
<feature type="domain" description="DUF2207" evidence="2">
    <location>
        <begin position="46"/>
        <end position="216"/>
    </location>
</feature>
<feature type="transmembrane region" description="Helical" evidence="1">
    <location>
        <begin position="459"/>
        <end position="484"/>
    </location>
</feature>
<feature type="domain" description="Predicted membrane protein YciQ-like C-terminal" evidence="3">
    <location>
        <begin position="269"/>
        <end position="570"/>
    </location>
</feature>
<feature type="transmembrane region" description="Helical" evidence="1">
    <location>
        <begin position="233"/>
        <end position="252"/>
    </location>
</feature>
<evidence type="ECO:0000259" key="3">
    <source>
        <dbReference type="Pfam" id="PF20990"/>
    </source>
</evidence>
<dbReference type="Pfam" id="PF20990">
    <property type="entry name" value="DUF2207_C"/>
    <property type="match status" value="1"/>
</dbReference>
<dbReference type="RefSeq" id="WP_094234517.1">
    <property type="nucleotide sequence ID" value="NZ_CP016199.1"/>
</dbReference>
<dbReference type="OrthoDB" id="9767603at2"/>
<dbReference type="InterPro" id="IPR048389">
    <property type="entry name" value="YciQ-like_C"/>
</dbReference>
<protein>
    <recommendedName>
        <fullName evidence="6">DUF2207 domain-containing protein</fullName>
    </recommendedName>
</protein>
<feature type="transmembrane region" description="Helical" evidence="1">
    <location>
        <begin position="490"/>
        <end position="511"/>
    </location>
</feature>
<evidence type="ECO:0000259" key="2">
    <source>
        <dbReference type="Pfam" id="PF09972"/>
    </source>
</evidence>
<accession>A0A223ATH2</accession>
<gene>
    <name evidence="4" type="ORF">AXF17_07630</name>
</gene>
<evidence type="ECO:0000313" key="5">
    <source>
        <dbReference type="Proteomes" id="UP000214689"/>
    </source>
</evidence>
<proteinExistence type="predicted"/>
<keyword evidence="1" id="KW-0812">Transmembrane</keyword>
<dbReference type="EMBL" id="CP016199">
    <property type="protein sequence ID" value="ASS38277.1"/>
    <property type="molecule type" value="Genomic_DNA"/>
</dbReference>
<keyword evidence="5" id="KW-1185">Reference proteome</keyword>
<feature type="transmembrane region" description="Helical" evidence="1">
    <location>
        <begin position="9"/>
        <end position="31"/>
    </location>
</feature>
<evidence type="ECO:0000313" key="4">
    <source>
        <dbReference type="EMBL" id="ASS38277.1"/>
    </source>
</evidence>
<dbReference type="Pfam" id="PF09972">
    <property type="entry name" value="DUF2207"/>
    <property type="match status" value="1"/>
</dbReference>
<keyword evidence="1" id="KW-1133">Transmembrane helix</keyword>
<feature type="transmembrane region" description="Helical" evidence="1">
    <location>
        <begin position="417"/>
        <end position="438"/>
    </location>
</feature>
<dbReference type="Proteomes" id="UP000214689">
    <property type="component" value="Chromosome"/>
</dbReference>